<evidence type="ECO:0000313" key="3">
    <source>
        <dbReference type="Proteomes" id="UP000249645"/>
    </source>
</evidence>
<dbReference type="EMBL" id="QFOI01000303">
    <property type="protein sequence ID" value="PZP44669.1"/>
    <property type="molecule type" value="Genomic_DNA"/>
</dbReference>
<accession>A0A2W5GRP0</accession>
<protein>
    <submittedName>
        <fullName evidence="2">PKD domain-containing protein</fullName>
    </submittedName>
</protein>
<feature type="chain" id="PRO_5016105392" evidence="1">
    <location>
        <begin position="21"/>
        <end position="328"/>
    </location>
</feature>
<dbReference type="AlphaFoldDB" id="A0A2W5GRP0"/>
<keyword evidence="1" id="KW-0732">Signal</keyword>
<dbReference type="PROSITE" id="PS51257">
    <property type="entry name" value="PROKAR_LIPOPROTEIN"/>
    <property type="match status" value="1"/>
</dbReference>
<evidence type="ECO:0000256" key="1">
    <source>
        <dbReference type="SAM" id="SignalP"/>
    </source>
</evidence>
<organism evidence="2 3">
    <name type="scientific">Pseudopedobacter saltans</name>
    <dbReference type="NCBI Taxonomy" id="151895"/>
    <lineage>
        <taxon>Bacteria</taxon>
        <taxon>Pseudomonadati</taxon>
        <taxon>Bacteroidota</taxon>
        <taxon>Sphingobacteriia</taxon>
        <taxon>Sphingobacteriales</taxon>
        <taxon>Sphingobacteriaceae</taxon>
        <taxon>Pseudopedobacter</taxon>
    </lineage>
</organism>
<feature type="signal peptide" evidence="1">
    <location>
        <begin position="1"/>
        <end position="20"/>
    </location>
</feature>
<name>A0A2W5GRP0_9SPHI</name>
<reference evidence="2 3" key="1">
    <citation type="submission" date="2017-11" db="EMBL/GenBank/DDBJ databases">
        <title>Infants hospitalized years apart are colonized by the same room-sourced microbial strains.</title>
        <authorList>
            <person name="Brooks B."/>
            <person name="Olm M.R."/>
            <person name="Firek B.A."/>
            <person name="Baker R."/>
            <person name="Thomas B.C."/>
            <person name="Morowitz M.J."/>
            <person name="Banfield J.F."/>
        </authorList>
    </citation>
    <scope>NUCLEOTIDE SEQUENCE [LARGE SCALE GENOMIC DNA]</scope>
    <source>
        <strain evidence="2">S2_009_000_R2_76</strain>
    </source>
</reference>
<gene>
    <name evidence="2" type="ORF">DI598_14215</name>
</gene>
<sequence length="328" mass="36202">MKRKLLAFSIAVTFILASCAKNETVVLNPPTVDSSNIPIVQYKPVIAVDSSHATMSKVLEFNPAPGQFMNETIGTQAQAQKLAYDSTFKTMISLGAWGGFIAFKFDHSVQNANGADLAIYGNPFSGWDEPGIVMVSQDFNNNGIADDPWYELAGSQYDSTTTIHNYKVTYYNPGDYVAGGKNDIPWKDNQGNSGVIAWNSSHRHSFFPLETSSPNYNTQKDSIMFEGSRLRTLPLASGIIYNNIVNLGWWGYSDTYSKGAGPDSLDNYAKNKYNSFDIDWARDSNGKKVKLNYIDFVKVYTGQLANGGILGEVSTEFLGARDLHIQKL</sequence>
<comment type="caution">
    <text evidence="2">The sequence shown here is derived from an EMBL/GenBank/DDBJ whole genome shotgun (WGS) entry which is preliminary data.</text>
</comment>
<evidence type="ECO:0000313" key="2">
    <source>
        <dbReference type="EMBL" id="PZP44669.1"/>
    </source>
</evidence>
<dbReference type="Proteomes" id="UP000249645">
    <property type="component" value="Unassembled WGS sequence"/>
</dbReference>
<proteinExistence type="predicted"/>